<comment type="catalytic activity">
    <reaction evidence="8">
        <text>Endonucleolytic cleavage of RNA, removing extra 3' nucleotides from tRNA precursor, generating 3' termini of tRNAs. A 3'-hydroxy group is left at the tRNA terminus and a 5'-phosphoryl group is left at the trailer molecule.</text>
        <dbReference type="EC" id="3.1.26.11"/>
    </reaction>
</comment>
<evidence type="ECO:0000256" key="4">
    <source>
        <dbReference type="ARBA" id="ARBA00022723"/>
    </source>
</evidence>
<dbReference type="PANTHER" id="PTHR46018:SF2">
    <property type="entry name" value="ZINC PHOSPHODIESTERASE ELAC PROTEIN 1"/>
    <property type="match status" value="1"/>
</dbReference>
<accession>A0A3D4VAW5</accession>
<evidence type="ECO:0000259" key="9">
    <source>
        <dbReference type="Pfam" id="PF12706"/>
    </source>
</evidence>
<name>A0A3D4VAW5_9BACT</name>
<dbReference type="Pfam" id="PF12706">
    <property type="entry name" value="Lactamase_B_2"/>
    <property type="match status" value="1"/>
</dbReference>
<dbReference type="HAMAP" id="MF_01818">
    <property type="entry name" value="RNase_Z_BN"/>
    <property type="match status" value="1"/>
</dbReference>
<comment type="subunit">
    <text evidence="1 8">Homodimer.</text>
</comment>
<keyword evidence="6 8" id="KW-0378">Hydrolase</keyword>
<dbReference type="Gene3D" id="3.60.15.10">
    <property type="entry name" value="Ribonuclease Z/Hydroxyacylglutathione hydrolase-like"/>
    <property type="match status" value="1"/>
</dbReference>
<evidence type="ECO:0000256" key="3">
    <source>
        <dbReference type="ARBA" id="ARBA00022722"/>
    </source>
</evidence>
<evidence type="ECO:0000256" key="7">
    <source>
        <dbReference type="ARBA" id="ARBA00022833"/>
    </source>
</evidence>
<evidence type="ECO:0000256" key="5">
    <source>
        <dbReference type="ARBA" id="ARBA00022759"/>
    </source>
</evidence>
<evidence type="ECO:0000313" key="10">
    <source>
        <dbReference type="EMBL" id="HCT58253.1"/>
    </source>
</evidence>
<comment type="function">
    <text evidence="8">Zinc phosphodiesterase, which displays some tRNA 3'-processing endonuclease activity. Probably involved in tRNA maturation, by removing a 3'-trailer from precursor tRNA.</text>
</comment>
<evidence type="ECO:0000256" key="2">
    <source>
        <dbReference type="ARBA" id="ARBA00022694"/>
    </source>
</evidence>
<dbReference type="EMBL" id="DPIY01000010">
    <property type="protein sequence ID" value="HCT58253.1"/>
    <property type="molecule type" value="Genomic_DNA"/>
</dbReference>
<dbReference type="NCBIfam" id="NF000801">
    <property type="entry name" value="PRK00055.1-3"/>
    <property type="match status" value="1"/>
</dbReference>
<dbReference type="PANTHER" id="PTHR46018">
    <property type="entry name" value="ZINC PHOSPHODIESTERASE ELAC PROTEIN 1"/>
    <property type="match status" value="1"/>
</dbReference>
<dbReference type="NCBIfam" id="TIGR02651">
    <property type="entry name" value="RNase_Z"/>
    <property type="match status" value="1"/>
</dbReference>
<feature type="binding site" evidence="8">
    <location>
        <position position="139"/>
    </location>
    <ligand>
        <name>Zn(2+)</name>
        <dbReference type="ChEBI" id="CHEBI:29105"/>
        <label>1</label>
        <note>catalytic</note>
    </ligand>
</feature>
<reference evidence="10 11" key="1">
    <citation type="journal article" date="2018" name="Nat. Biotechnol.">
        <title>A standardized bacterial taxonomy based on genome phylogeny substantially revises the tree of life.</title>
        <authorList>
            <person name="Parks D.H."/>
            <person name="Chuvochina M."/>
            <person name="Waite D.W."/>
            <person name="Rinke C."/>
            <person name="Skarshewski A."/>
            <person name="Chaumeil P.A."/>
            <person name="Hugenholtz P."/>
        </authorList>
    </citation>
    <scope>NUCLEOTIDE SEQUENCE [LARGE SCALE GENOMIC DNA]</scope>
    <source>
        <strain evidence="10">UBA8844</strain>
    </source>
</reference>
<dbReference type="GO" id="GO:0008270">
    <property type="term" value="F:zinc ion binding"/>
    <property type="evidence" value="ECO:0007669"/>
    <property type="project" value="UniProtKB-UniRule"/>
</dbReference>
<feature type="domain" description="Metallo-beta-lactamase" evidence="9">
    <location>
        <begin position="197"/>
        <end position="270"/>
    </location>
</feature>
<feature type="binding site" evidence="8">
    <location>
        <position position="61"/>
    </location>
    <ligand>
        <name>Zn(2+)</name>
        <dbReference type="ChEBI" id="CHEBI:29105"/>
        <label>1</label>
        <note>catalytic</note>
    </ligand>
</feature>
<dbReference type="CDD" id="cd07717">
    <property type="entry name" value="RNaseZ_ZiPD-like_MBL-fold"/>
    <property type="match status" value="1"/>
</dbReference>
<comment type="caution">
    <text evidence="10">The sequence shown here is derived from an EMBL/GenBank/DDBJ whole genome shotgun (WGS) entry which is preliminary data.</text>
</comment>
<dbReference type="InterPro" id="IPR001279">
    <property type="entry name" value="Metallo-B-lactamas"/>
</dbReference>
<gene>
    <name evidence="8 10" type="primary">rnz</name>
    <name evidence="10" type="ORF">DGD08_13695</name>
</gene>
<feature type="binding site" evidence="8">
    <location>
        <position position="66"/>
    </location>
    <ligand>
        <name>Zn(2+)</name>
        <dbReference type="ChEBI" id="CHEBI:29105"/>
        <label>2</label>
        <note>catalytic</note>
    </ligand>
</feature>
<feature type="active site" description="Proton acceptor" evidence="8">
    <location>
        <position position="65"/>
    </location>
</feature>
<keyword evidence="3 8" id="KW-0540">Nuclease</keyword>
<dbReference type="Pfam" id="PF23023">
    <property type="entry name" value="Anti-Pycsar_Apyc1"/>
    <property type="match status" value="1"/>
</dbReference>
<feature type="binding site" evidence="8">
    <location>
        <position position="211"/>
    </location>
    <ligand>
        <name>Zn(2+)</name>
        <dbReference type="ChEBI" id="CHEBI:29105"/>
        <label>2</label>
        <note>catalytic</note>
    </ligand>
</feature>
<dbReference type="OMA" id="GTQRQMM"/>
<dbReference type="InterPro" id="IPR036866">
    <property type="entry name" value="RibonucZ/Hydroxyglut_hydro"/>
</dbReference>
<protein>
    <recommendedName>
        <fullName evidence="8">Ribonuclease Z</fullName>
        <shortName evidence="8">RNase Z</shortName>
        <ecNumber evidence="8">3.1.26.11</ecNumber>
    </recommendedName>
    <alternativeName>
        <fullName evidence="8">tRNA 3 endonuclease</fullName>
    </alternativeName>
    <alternativeName>
        <fullName evidence="8">tRNase Z</fullName>
    </alternativeName>
</protein>
<dbReference type="GO" id="GO:0042781">
    <property type="term" value="F:3'-tRNA processing endoribonuclease activity"/>
    <property type="evidence" value="ECO:0007669"/>
    <property type="project" value="UniProtKB-UniRule"/>
</dbReference>
<dbReference type="GO" id="GO:0042802">
    <property type="term" value="F:identical protein binding"/>
    <property type="evidence" value="ECO:0007669"/>
    <property type="project" value="UniProtKB-ARBA"/>
</dbReference>
<keyword evidence="5 8" id="KW-0255">Endonuclease</keyword>
<dbReference type="EC" id="3.1.26.11" evidence="8"/>
<dbReference type="SMR" id="A0A3D4VAW5"/>
<keyword evidence="7 8" id="KW-0862">Zinc</keyword>
<dbReference type="InterPro" id="IPR013471">
    <property type="entry name" value="RNase_Z/BN"/>
</dbReference>
<dbReference type="SUPFAM" id="SSF56281">
    <property type="entry name" value="Metallo-hydrolase/oxidoreductase"/>
    <property type="match status" value="1"/>
</dbReference>
<evidence type="ECO:0000256" key="1">
    <source>
        <dbReference type="ARBA" id="ARBA00011738"/>
    </source>
</evidence>
<dbReference type="Proteomes" id="UP000264071">
    <property type="component" value="Unassembled WGS sequence"/>
</dbReference>
<proteinExistence type="inferred from homology"/>
<dbReference type="FunFam" id="3.60.15.10:FF:000002">
    <property type="entry name" value="Ribonuclease Z"/>
    <property type="match status" value="1"/>
</dbReference>
<feature type="binding site" evidence="8">
    <location>
        <position position="211"/>
    </location>
    <ligand>
        <name>Zn(2+)</name>
        <dbReference type="ChEBI" id="CHEBI:29105"/>
        <label>1</label>
        <note>catalytic</note>
    </ligand>
</feature>
<comment type="cofactor">
    <cofactor evidence="8">
        <name>Zn(2+)</name>
        <dbReference type="ChEBI" id="CHEBI:29105"/>
    </cofactor>
    <text evidence="8">Binds 2 Zn(2+) ions.</text>
</comment>
<keyword evidence="4 8" id="KW-0479">Metal-binding</keyword>
<evidence type="ECO:0000256" key="8">
    <source>
        <dbReference type="HAMAP-Rule" id="MF_01818"/>
    </source>
</evidence>
<organism evidence="10 11">
    <name type="scientific">Gemmatimonas aurantiaca</name>
    <dbReference type="NCBI Taxonomy" id="173480"/>
    <lineage>
        <taxon>Bacteria</taxon>
        <taxon>Pseudomonadati</taxon>
        <taxon>Gemmatimonadota</taxon>
        <taxon>Gemmatimonadia</taxon>
        <taxon>Gemmatimonadales</taxon>
        <taxon>Gemmatimonadaceae</taxon>
        <taxon>Gemmatimonas</taxon>
    </lineage>
</organism>
<feature type="binding site" evidence="8">
    <location>
        <position position="269"/>
    </location>
    <ligand>
        <name>Zn(2+)</name>
        <dbReference type="ChEBI" id="CHEBI:29105"/>
        <label>2</label>
        <note>catalytic</note>
    </ligand>
</feature>
<dbReference type="AlphaFoldDB" id="A0A3D4VAW5"/>
<feature type="binding site" evidence="8">
    <location>
        <position position="63"/>
    </location>
    <ligand>
        <name>Zn(2+)</name>
        <dbReference type="ChEBI" id="CHEBI:29105"/>
        <label>1</label>
        <note>catalytic</note>
    </ligand>
</feature>
<sequence>MPLLVRFLGTAASRPTVERGVSAISLTREGETLLFDCGEGTQRQMMRYGVSFALSDVFFTHVHSDHLLGITGLLRTMALQGRTEPLRLWTPRSTAKTLRQCINIGGERTTFPVEICELEAGSSVKRGEDYRIDTFAVDHRGTASLGYAIVEEERRGRFNPDLARELGIPEGPLWGRIHRGEPIMLDDGRVIESSVLVGERRRGRRIVITGDTRPCDGTLAAAQDADLLIHESTFADEEGARAQETGHSTAREAAEIALKAGVRRLVLTHISARYSRDTRDLEQEARSVFPNTLIARDGTEIELALTEELADTPS</sequence>
<comment type="similarity">
    <text evidence="8">Belongs to the RNase Z family.</text>
</comment>
<keyword evidence="2 8" id="KW-0819">tRNA processing</keyword>
<evidence type="ECO:0000313" key="11">
    <source>
        <dbReference type="Proteomes" id="UP000264071"/>
    </source>
</evidence>
<feature type="binding site" evidence="8">
    <location>
        <position position="65"/>
    </location>
    <ligand>
        <name>Zn(2+)</name>
        <dbReference type="ChEBI" id="CHEBI:29105"/>
        <label>2</label>
        <note>catalytic</note>
    </ligand>
</feature>
<evidence type="ECO:0000256" key="6">
    <source>
        <dbReference type="ARBA" id="ARBA00022801"/>
    </source>
</evidence>